<dbReference type="EMBL" id="SHBH01000001">
    <property type="protein sequence ID" value="RZO27516.1"/>
    <property type="molecule type" value="Genomic_DNA"/>
</dbReference>
<sequence>MSINSRNKGAAFERQIANALIEDLNLKNPVKRILEQTRTKELPDLTLGRWCIECKAYGSGAEPRPDWWEQVLASSSGKGLMPALVYKFNNRPIKVRILANSINNKIQNKLVTVDLLWPDFIQIILELFQKDIELHEQTYQV</sequence>
<dbReference type="InterPro" id="IPR056931">
    <property type="entry name" value="D14-like"/>
</dbReference>
<dbReference type="AlphaFoldDB" id="A0A520N253"/>
<evidence type="ECO:0000313" key="2">
    <source>
        <dbReference type="Proteomes" id="UP000319384"/>
    </source>
</evidence>
<comment type="caution">
    <text evidence="1">The sequence shown here is derived from an EMBL/GenBank/DDBJ whole genome shotgun (WGS) entry which is preliminary data.</text>
</comment>
<accession>A0A520N253</accession>
<protein>
    <recommendedName>
        <fullName evidence="3">Restriction endonuclease type IV Mrr domain-containing protein</fullName>
    </recommendedName>
</protein>
<name>A0A520N253_9GAMM</name>
<organism evidence="1 2">
    <name type="scientific">SAR86 cluster bacterium</name>
    <dbReference type="NCBI Taxonomy" id="2030880"/>
    <lineage>
        <taxon>Bacteria</taxon>
        <taxon>Pseudomonadati</taxon>
        <taxon>Pseudomonadota</taxon>
        <taxon>Gammaproteobacteria</taxon>
        <taxon>SAR86 cluster</taxon>
    </lineage>
</organism>
<evidence type="ECO:0000313" key="1">
    <source>
        <dbReference type="EMBL" id="RZO27516.1"/>
    </source>
</evidence>
<dbReference type="Pfam" id="PF24608">
    <property type="entry name" value="PDDEXK_15"/>
    <property type="match status" value="1"/>
</dbReference>
<evidence type="ECO:0008006" key="3">
    <source>
        <dbReference type="Google" id="ProtNLM"/>
    </source>
</evidence>
<dbReference type="Proteomes" id="UP000319384">
    <property type="component" value="Unassembled WGS sequence"/>
</dbReference>
<reference evidence="1 2" key="1">
    <citation type="submission" date="2019-02" db="EMBL/GenBank/DDBJ databases">
        <title>Prokaryotic population dynamics and viral predation in marine succession experiment using metagenomics: the confinement effect.</title>
        <authorList>
            <person name="Haro-Moreno J.M."/>
            <person name="Rodriguez-Valera F."/>
            <person name="Lopez-Perez M."/>
        </authorList>
    </citation>
    <scope>NUCLEOTIDE SEQUENCE [LARGE SCALE GENOMIC DNA]</scope>
    <source>
        <strain evidence="1">MED-G162</strain>
    </source>
</reference>
<gene>
    <name evidence="1" type="ORF">EVA95_00050</name>
</gene>
<proteinExistence type="predicted"/>